<dbReference type="AlphaFoldDB" id="A0A6A1Q2M4"/>
<evidence type="ECO:0000256" key="8">
    <source>
        <dbReference type="ARBA" id="ARBA00023128"/>
    </source>
</evidence>
<evidence type="ECO:0000256" key="9">
    <source>
        <dbReference type="ARBA" id="ARBA00023136"/>
    </source>
</evidence>
<proteinExistence type="predicted"/>
<evidence type="ECO:0000256" key="6">
    <source>
        <dbReference type="ARBA" id="ARBA00022982"/>
    </source>
</evidence>
<dbReference type="GO" id="GO:0031966">
    <property type="term" value="C:mitochondrial membrane"/>
    <property type="evidence" value="ECO:0007669"/>
    <property type="project" value="UniProtKB-SubCell"/>
</dbReference>
<evidence type="ECO:0000256" key="3">
    <source>
        <dbReference type="ARBA" id="ARBA00022448"/>
    </source>
</evidence>
<evidence type="ECO:0000256" key="7">
    <source>
        <dbReference type="ARBA" id="ARBA00022989"/>
    </source>
</evidence>
<keyword evidence="7 13" id="KW-1133">Transmembrane helix</keyword>
<feature type="transmembrane region" description="Helical" evidence="13">
    <location>
        <begin position="12"/>
        <end position="33"/>
    </location>
</feature>
<protein>
    <recommendedName>
        <fullName evidence="2">NADH:ubiquinone reductase (H(+)-translocating)</fullName>
        <ecNumber evidence="2">7.1.1.2</ecNumber>
    </recommendedName>
    <alternativeName>
        <fullName evidence="11">NADH dehydrogenase subunit 5</fullName>
    </alternativeName>
</protein>
<accession>A0A6A1Q2M4</accession>
<sequence>MVTIGINQPYVAFLHICTHAFFKAMLFLCSGSISHSLNEEPDIRNTGGLFKALPFTTTALIIGCLALTGMSFLTDFYSKDLIIGAANTSYTNA</sequence>
<comment type="function">
    <text evidence="10">Core subunit of the mitochondrial membrane respiratory chain NADH dehydrogenase (Complex I) which catalyzes electron transfer from NADH through the respiratory chain, using ubiquinone as an electron acceptor. Essential for the catalytic activity and assembly of complex I.</text>
</comment>
<dbReference type="EMBL" id="SGJD01001165">
    <property type="protein sequence ID" value="KAB0401727.1"/>
    <property type="molecule type" value="Genomic_DNA"/>
</dbReference>
<evidence type="ECO:0000256" key="11">
    <source>
        <dbReference type="ARBA" id="ARBA00031027"/>
    </source>
</evidence>
<feature type="transmembrane region" description="Helical" evidence="13">
    <location>
        <begin position="53"/>
        <end position="73"/>
    </location>
</feature>
<reference evidence="15 16" key="1">
    <citation type="journal article" date="2019" name="PLoS ONE">
        <title>Genomic analyses reveal an absence of contemporary introgressive admixture between fin whales and blue whales, despite known hybrids.</title>
        <authorList>
            <person name="Westbury M.V."/>
            <person name="Petersen B."/>
            <person name="Lorenzen E.D."/>
        </authorList>
    </citation>
    <scope>NUCLEOTIDE SEQUENCE [LARGE SCALE GENOMIC DNA]</scope>
    <source>
        <strain evidence="15">FinWhale-01</strain>
    </source>
</reference>
<comment type="caution">
    <text evidence="15">The sequence shown here is derived from an EMBL/GenBank/DDBJ whole genome shotgun (WGS) entry which is preliminary data.</text>
</comment>
<keyword evidence="5 13" id="KW-0812">Transmembrane</keyword>
<name>A0A6A1Q2M4_BALPH</name>
<dbReference type="GO" id="GO:0003954">
    <property type="term" value="F:NADH dehydrogenase activity"/>
    <property type="evidence" value="ECO:0007669"/>
    <property type="project" value="TreeGrafter"/>
</dbReference>
<evidence type="ECO:0000256" key="12">
    <source>
        <dbReference type="ARBA" id="ARBA00049551"/>
    </source>
</evidence>
<keyword evidence="9 13" id="KW-0472">Membrane</keyword>
<evidence type="ECO:0000256" key="2">
    <source>
        <dbReference type="ARBA" id="ARBA00012944"/>
    </source>
</evidence>
<dbReference type="InterPro" id="IPR001750">
    <property type="entry name" value="ND/Mrp_TM"/>
</dbReference>
<feature type="domain" description="NADH:quinone oxidoreductase/Mrp antiporter transmembrane" evidence="14">
    <location>
        <begin position="11"/>
        <end position="88"/>
    </location>
</feature>
<organism evidence="15 16">
    <name type="scientific">Balaenoptera physalus</name>
    <name type="common">Fin whale</name>
    <name type="synonym">Balaena physalus</name>
    <dbReference type="NCBI Taxonomy" id="9770"/>
    <lineage>
        <taxon>Eukaryota</taxon>
        <taxon>Metazoa</taxon>
        <taxon>Chordata</taxon>
        <taxon>Craniata</taxon>
        <taxon>Vertebrata</taxon>
        <taxon>Euteleostomi</taxon>
        <taxon>Mammalia</taxon>
        <taxon>Eutheria</taxon>
        <taxon>Laurasiatheria</taxon>
        <taxon>Artiodactyla</taxon>
        <taxon>Whippomorpha</taxon>
        <taxon>Cetacea</taxon>
        <taxon>Mysticeti</taxon>
        <taxon>Balaenopteridae</taxon>
        <taxon>Balaenoptera</taxon>
    </lineage>
</organism>
<keyword evidence="3" id="KW-0813">Transport</keyword>
<keyword evidence="16" id="KW-1185">Reference proteome</keyword>
<evidence type="ECO:0000256" key="1">
    <source>
        <dbReference type="ARBA" id="ARBA00004225"/>
    </source>
</evidence>
<evidence type="ECO:0000256" key="13">
    <source>
        <dbReference type="SAM" id="Phobius"/>
    </source>
</evidence>
<evidence type="ECO:0000259" key="14">
    <source>
        <dbReference type="Pfam" id="PF00361"/>
    </source>
</evidence>
<evidence type="ECO:0000256" key="10">
    <source>
        <dbReference type="ARBA" id="ARBA00024313"/>
    </source>
</evidence>
<dbReference type="GO" id="GO:0008137">
    <property type="term" value="F:NADH dehydrogenase (ubiquinone) activity"/>
    <property type="evidence" value="ECO:0007669"/>
    <property type="project" value="UniProtKB-EC"/>
</dbReference>
<dbReference type="Pfam" id="PF00361">
    <property type="entry name" value="Proton_antipo_M"/>
    <property type="match status" value="1"/>
</dbReference>
<keyword evidence="6" id="KW-0249">Electron transport</keyword>
<comment type="catalytic activity">
    <reaction evidence="12">
        <text>a ubiquinone + NADH + 5 H(+)(in) = a ubiquinol + NAD(+) + 4 H(+)(out)</text>
        <dbReference type="Rhea" id="RHEA:29091"/>
        <dbReference type="Rhea" id="RHEA-COMP:9565"/>
        <dbReference type="Rhea" id="RHEA-COMP:9566"/>
        <dbReference type="ChEBI" id="CHEBI:15378"/>
        <dbReference type="ChEBI" id="CHEBI:16389"/>
        <dbReference type="ChEBI" id="CHEBI:17976"/>
        <dbReference type="ChEBI" id="CHEBI:57540"/>
        <dbReference type="ChEBI" id="CHEBI:57945"/>
        <dbReference type="EC" id="7.1.1.2"/>
    </reaction>
</comment>
<keyword evidence="8" id="KW-0496">Mitochondrion</keyword>
<dbReference type="Proteomes" id="UP000437017">
    <property type="component" value="Unassembled WGS sequence"/>
</dbReference>
<evidence type="ECO:0000313" key="15">
    <source>
        <dbReference type="EMBL" id="KAB0401727.1"/>
    </source>
</evidence>
<evidence type="ECO:0000256" key="4">
    <source>
        <dbReference type="ARBA" id="ARBA00022660"/>
    </source>
</evidence>
<evidence type="ECO:0000313" key="16">
    <source>
        <dbReference type="Proteomes" id="UP000437017"/>
    </source>
</evidence>
<dbReference type="GO" id="GO:0042773">
    <property type="term" value="P:ATP synthesis coupled electron transport"/>
    <property type="evidence" value="ECO:0007669"/>
    <property type="project" value="InterPro"/>
</dbReference>
<comment type="subcellular location">
    <subcellularLocation>
        <location evidence="1">Mitochondrion membrane</location>
        <topology evidence="1">Multi-pass membrane protein</topology>
    </subcellularLocation>
</comment>
<dbReference type="GO" id="GO:0015990">
    <property type="term" value="P:electron transport coupled proton transport"/>
    <property type="evidence" value="ECO:0007669"/>
    <property type="project" value="TreeGrafter"/>
</dbReference>
<dbReference type="OrthoDB" id="10069788at2759"/>
<dbReference type="EC" id="7.1.1.2" evidence="2"/>
<dbReference type="PANTHER" id="PTHR42829:SF2">
    <property type="entry name" value="NADH-UBIQUINONE OXIDOREDUCTASE CHAIN 5"/>
    <property type="match status" value="1"/>
</dbReference>
<gene>
    <name evidence="15" type="ORF">E2I00_002238</name>
</gene>
<dbReference type="InterPro" id="IPR003945">
    <property type="entry name" value="NU5C-like"/>
</dbReference>
<keyword evidence="4" id="KW-0679">Respiratory chain</keyword>
<evidence type="ECO:0000256" key="5">
    <source>
        <dbReference type="ARBA" id="ARBA00022692"/>
    </source>
</evidence>
<dbReference type="PANTHER" id="PTHR42829">
    <property type="entry name" value="NADH-UBIQUINONE OXIDOREDUCTASE CHAIN 5"/>
    <property type="match status" value="1"/>
</dbReference>